<evidence type="ECO:0000256" key="1">
    <source>
        <dbReference type="SAM" id="MobiDB-lite"/>
    </source>
</evidence>
<dbReference type="SUPFAM" id="SSF56219">
    <property type="entry name" value="DNase I-like"/>
    <property type="match status" value="1"/>
</dbReference>
<dbReference type="PANTHER" id="PTHR33395">
    <property type="entry name" value="TRANSCRIPTASE, PUTATIVE-RELATED-RELATED"/>
    <property type="match status" value="1"/>
</dbReference>
<dbReference type="Ensembl" id="ENSACLT00000045605.1">
    <property type="protein sequence ID" value="ENSACLP00000078745.1"/>
    <property type="gene ID" value="ENSACLG00000029809.1"/>
</dbReference>
<dbReference type="GO" id="GO:0003824">
    <property type="term" value="F:catalytic activity"/>
    <property type="evidence" value="ECO:0007669"/>
    <property type="project" value="InterPro"/>
</dbReference>
<organism evidence="3 4">
    <name type="scientific">Astatotilapia calliptera</name>
    <name type="common">Eastern happy</name>
    <name type="synonym">Chromis callipterus</name>
    <dbReference type="NCBI Taxonomy" id="8154"/>
    <lineage>
        <taxon>Eukaryota</taxon>
        <taxon>Metazoa</taxon>
        <taxon>Chordata</taxon>
        <taxon>Craniata</taxon>
        <taxon>Vertebrata</taxon>
        <taxon>Euteleostomi</taxon>
        <taxon>Actinopterygii</taxon>
        <taxon>Neopterygii</taxon>
        <taxon>Teleostei</taxon>
        <taxon>Neoteleostei</taxon>
        <taxon>Acanthomorphata</taxon>
        <taxon>Ovalentaria</taxon>
        <taxon>Cichlomorphae</taxon>
        <taxon>Cichliformes</taxon>
        <taxon>Cichlidae</taxon>
        <taxon>African cichlids</taxon>
        <taxon>Pseudocrenilabrinae</taxon>
        <taxon>Haplochromini</taxon>
        <taxon>Astatotilapia</taxon>
    </lineage>
</organism>
<feature type="domain" description="Endonuclease/exonuclease/phosphatase" evidence="2">
    <location>
        <begin position="32"/>
        <end position="230"/>
    </location>
</feature>
<feature type="compositionally biased region" description="Basic residues" evidence="1">
    <location>
        <begin position="162"/>
        <end position="178"/>
    </location>
</feature>
<reference evidence="3 4" key="2">
    <citation type="submission" date="2023-03" db="EMBL/GenBank/DDBJ databases">
        <authorList>
            <consortium name="Wellcome Sanger Institute Data Sharing"/>
        </authorList>
    </citation>
    <scope>NUCLEOTIDE SEQUENCE [LARGE SCALE GENOMIC DNA]</scope>
</reference>
<feature type="region of interest" description="Disordered" evidence="1">
    <location>
        <begin position="160"/>
        <end position="180"/>
    </location>
</feature>
<dbReference type="InterPro" id="IPR005135">
    <property type="entry name" value="Endo/exonuclease/phosphatase"/>
</dbReference>
<dbReference type="GO" id="GO:0007508">
    <property type="term" value="P:larval heart development"/>
    <property type="evidence" value="ECO:0007669"/>
    <property type="project" value="TreeGrafter"/>
</dbReference>
<name>A0AAX7TUB7_ASTCA</name>
<reference evidence="3" key="3">
    <citation type="submission" date="2025-05" db="UniProtKB">
        <authorList>
            <consortium name="Ensembl"/>
        </authorList>
    </citation>
    <scope>IDENTIFICATION</scope>
</reference>
<dbReference type="GO" id="GO:0061343">
    <property type="term" value="P:cell adhesion involved in heart morphogenesis"/>
    <property type="evidence" value="ECO:0007669"/>
    <property type="project" value="TreeGrafter"/>
</dbReference>
<dbReference type="GeneTree" id="ENSGT01120000271879"/>
<dbReference type="InterPro" id="IPR036691">
    <property type="entry name" value="Endo/exonu/phosph_ase_sf"/>
</dbReference>
<evidence type="ECO:0000313" key="4">
    <source>
        <dbReference type="Proteomes" id="UP000265100"/>
    </source>
</evidence>
<dbReference type="Ensembl" id="ENSACLT00000089404.1">
    <property type="protein sequence ID" value="ENSACLP00000048355.1"/>
    <property type="gene ID" value="ENSACLG00000029809.1"/>
</dbReference>
<dbReference type="PANTHER" id="PTHR33395:SF22">
    <property type="entry name" value="REVERSE TRANSCRIPTASE DOMAIN-CONTAINING PROTEIN"/>
    <property type="match status" value="1"/>
</dbReference>
<dbReference type="Ensembl" id="ENSACLT00000048616.1">
    <property type="protein sequence ID" value="ENSACLP00000057126.1"/>
    <property type="gene ID" value="ENSACLG00000029809.1"/>
</dbReference>
<dbReference type="AlphaFoldDB" id="A0AAX7TUB7"/>
<evidence type="ECO:0000313" key="3">
    <source>
        <dbReference type="Ensembl" id="ENSACLP00000057126.1"/>
    </source>
</evidence>
<dbReference type="Proteomes" id="UP000265100">
    <property type="component" value="Chromosome 15"/>
</dbReference>
<gene>
    <name evidence="3" type="primary">TOP1</name>
</gene>
<proteinExistence type="predicted"/>
<dbReference type="Gene3D" id="3.60.10.10">
    <property type="entry name" value="Endonuclease/exonuclease/phosphatase"/>
    <property type="match status" value="1"/>
</dbReference>
<dbReference type="Pfam" id="PF03372">
    <property type="entry name" value="Exo_endo_phos"/>
    <property type="match status" value="1"/>
</dbReference>
<reference evidence="3 4" key="1">
    <citation type="submission" date="2018-05" db="EMBL/GenBank/DDBJ databases">
        <authorList>
            <person name="Datahose"/>
        </authorList>
    </citation>
    <scope>NUCLEOTIDE SEQUENCE</scope>
</reference>
<protein>
    <recommendedName>
        <fullName evidence="2">Endonuclease/exonuclease/phosphatase domain-containing protein</fullName>
    </recommendedName>
</protein>
<sequence>MAHLEPTTENLRIAHLNICSLRYKIPYIHFFLTRYEIHVLALTETHLGTRIKDSELKIDNYKLYRCDRKHNNSNWYRGGVALYVQDHIPVKRHVFSNLSNIEIIWADIYLPHTKPVLIGCCYISKKSDYKYLEGMEISERDRTEKDILLLGDFNKNWAETKTKKKPNGKKKQKGKKTKEKKEIESFSERCGLKQIVNCPTREENCIDHIYTNIPELCHTPRSIVTGCSDHNLVYVDVTEKKVPQRISIQRSYSEFDQNSFIQEIQRTSWSEVMEEKKPEKALSRFIEIFMPIADKHAPLKKITTKDHPNPWWWNDDLIQLIQKRDEEGFTSKEDQKKISKMFKDIKETFLFKSEEAPKDPTNMLNVFFLYYNDERAQQRQEDLPLLGSSESRLNFEIVNDSKIEDLLKSLPGSLTPGTDEIDARLLKVTARYISAPIRHIMNRCIDCGEFPSQWKNSKILLASQSGNADFRPKHVLPVLSQILEKILVEQMRKHFTNNNLFAQHQKTLHEMTQDLPTEPNNGAEGAQRIQEIKEGLNSFLDTISPEMLIDNLKSNNFSQEAVTMMKSFLSDRRQKVYYNSCPSHWRKDCGLPQGSCLAYFLFSVYTNDLKHLFNHIFSCYGRQLLHNTSFS</sequence>
<accession>A0AAX7TUB7</accession>
<keyword evidence="4" id="KW-1185">Reference proteome</keyword>
<dbReference type="GO" id="GO:0031012">
    <property type="term" value="C:extracellular matrix"/>
    <property type="evidence" value="ECO:0007669"/>
    <property type="project" value="TreeGrafter"/>
</dbReference>
<evidence type="ECO:0000259" key="2">
    <source>
        <dbReference type="Pfam" id="PF03372"/>
    </source>
</evidence>